<accession>A0A4Y2DA17</accession>
<evidence type="ECO:0000313" key="2">
    <source>
        <dbReference type="Proteomes" id="UP000499080"/>
    </source>
</evidence>
<sequence>DNHSIPDSEQDLSELKDKPTTINLHREKVESLSDILFILNEFKKIFGNTNIKNLALMLRQTDNDIDRAQLLITNLNTSE</sequence>
<gene>
    <name evidence="1" type="ORF">AVEN_203335_1</name>
</gene>
<proteinExistence type="predicted"/>
<comment type="caution">
    <text evidence="1">The sequence shown here is derived from an EMBL/GenBank/DDBJ whole genome shotgun (WGS) entry which is preliminary data.</text>
</comment>
<name>A0A4Y2DA17_ARAVE</name>
<dbReference type="Proteomes" id="UP000499080">
    <property type="component" value="Unassembled WGS sequence"/>
</dbReference>
<keyword evidence="2" id="KW-1185">Reference proteome</keyword>
<organism evidence="1 2">
    <name type="scientific">Araneus ventricosus</name>
    <name type="common">Orbweaver spider</name>
    <name type="synonym">Epeira ventricosa</name>
    <dbReference type="NCBI Taxonomy" id="182803"/>
    <lineage>
        <taxon>Eukaryota</taxon>
        <taxon>Metazoa</taxon>
        <taxon>Ecdysozoa</taxon>
        <taxon>Arthropoda</taxon>
        <taxon>Chelicerata</taxon>
        <taxon>Arachnida</taxon>
        <taxon>Araneae</taxon>
        <taxon>Araneomorphae</taxon>
        <taxon>Entelegynae</taxon>
        <taxon>Araneoidea</taxon>
        <taxon>Araneidae</taxon>
        <taxon>Araneus</taxon>
    </lineage>
</organism>
<dbReference type="AlphaFoldDB" id="A0A4Y2DA17"/>
<feature type="non-terminal residue" evidence="1">
    <location>
        <position position="1"/>
    </location>
</feature>
<dbReference type="EMBL" id="BGPR01241849">
    <property type="protein sequence ID" value="GBM12415.1"/>
    <property type="molecule type" value="Genomic_DNA"/>
</dbReference>
<evidence type="ECO:0000313" key="1">
    <source>
        <dbReference type="EMBL" id="GBM12415.1"/>
    </source>
</evidence>
<reference evidence="1 2" key="1">
    <citation type="journal article" date="2019" name="Sci. Rep.">
        <title>Orb-weaving spider Araneus ventricosus genome elucidates the spidroin gene catalogue.</title>
        <authorList>
            <person name="Kono N."/>
            <person name="Nakamura H."/>
            <person name="Ohtoshi R."/>
            <person name="Moran D.A.P."/>
            <person name="Shinohara A."/>
            <person name="Yoshida Y."/>
            <person name="Fujiwara M."/>
            <person name="Mori M."/>
            <person name="Tomita M."/>
            <person name="Arakawa K."/>
        </authorList>
    </citation>
    <scope>NUCLEOTIDE SEQUENCE [LARGE SCALE GENOMIC DNA]</scope>
</reference>
<protein>
    <submittedName>
        <fullName evidence="1">Uncharacterized protein</fullName>
    </submittedName>
</protein>